<evidence type="ECO:0000259" key="1">
    <source>
        <dbReference type="Pfam" id="PF06159"/>
    </source>
</evidence>
<dbReference type="InterPro" id="IPR010378">
    <property type="entry name" value="TRAPPC13"/>
</dbReference>
<dbReference type="PANTHER" id="PTHR13134:SF3">
    <property type="entry name" value="TRAFFICKING PROTEIN PARTICLE COMPLEX SUBUNIT 13"/>
    <property type="match status" value="1"/>
</dbReference>
<sequence length="243" mass="26491">MDSNPIGIKVHQLSRPINDLDTLALQLPDSFGRVYVGEQFPIVLACAYTDPSIALRSVTASVSTPPGLNPIEIRLAQRASQKFAYIALGKTEIRSAGLHALTITVQYTVGDDTTTKSMRKVYKFTAQHCISITTSVVPSRANSYFVLTRVENVLDTGMPLSIDCVDLTHDHRSTEPGALTAAPVVLPESKIPTEKVMLMPGSVYQYIHEAVPSSDGCLGKVVSGWHRDHLGERGWLTSPDIYV</sequence>
<dbReference type="AlphaFoldDB" id="A0A1E4TFD1"/>
<reference evidence="3" key="1">
    <citation type="submission" date="2016-02" db="EMBL/GenBank/DDBJ databases">
        <title>Comparative genomics of biotechnologically important yeasts.</title>
        <authorList>
            <consortium name="DOE Joint Genome Institute"/>
            <person name="Riley R."/>
            <person name="Haridas S."/>
            <person name="Wolfe K.H."/>
            <person name="Lopes M.R."/>
            <person name="Hittinger C.T."/>
            <person name="Goker M."/>
            <person name="Salamov A."/>
            <person name="Wisecaver J."/>
            <person name="Long T.M."/>
            <person name="Aerts A.L."/>
            <person name="Barry K."/>
            <person name="Choi C."/>
            <person name="Clum A."/>
            <person name="Coughlan A.Y."/>
            <person name="Deshpande S."/>
            <person name="Douglass A.P."/>
            <person name="Hanson S.J."/>
            <person name="Klenk H.-P."/>
            <person name="Labutti K."/>
            <person name="Lapidus A."/>
            <person name="Lindquist E."/>
            <person name="Lipzen A."/>
            <person name="Meier-Kolthoff J.P."/>
            <person name="Ohm R.A."/>
            <person name="Otillar R.P."/>
            <person name="Pangilinan J."/>
            <person name="Peng Y."/>
            <person name="Rokas A."/>
            <person name="Rosa C.A."/>
            <person name="Scheuner C."/>
            <person name="Sibirny A.A."/>
            <person name="Slot J.C."/>
            <person name="Stielow J.B."/>
            <person name="Sun H."/>
            <person name="Kurtzman C.P."/>
            <person name="Blackwell M."/>
            <person name="Jeffries T.W."/>
            <person name="Grigoriev I.V."/>
        </authorList>
    </citation>
    <scope>NUCLEOTIDE SEQUENCE [LARGE SCALE GENOMIC DNA]</scope>
    <source>
        <strain evidence="3">NRRL Y-17796</strain>
    </source>
</reference>
<dbReference type="Pfam" id="PF06159">
    <property type="entry name" value="TRAPPC13_N"/>
    <property type="match status" value="1"/>
</dbReference>
<organism evidence="2 3">
    <name type="scientific">Tortispora caseinolytica NRRL Y-17796</name>
    <dbReference type="NCBI Taxonomy" id="767744"/>
    <lineage>
        <taxon>Eukaryota</taxon>
        <taxon>Fungi</taxon>
        <taxon>Dikarya</taxon>
        <taxon>Ascomycota</taxon>
        <taxon>Saccharomycotina</taxon>
        <taxon>Trigonopsidomycetes</taxon>
        <taxon>Trigonopsidales</taxon>
        <taxon>Trigonopsidaceae</taxon>
        <taxon>Tortispora</taxon>
    </lineage>
</organism>
<dbReference type="InterPro" id="IPR055427">
    <property type="entry name" value="TRAPPC13_N"/>
</dbReference>
<protein>
    <recommendedName>
        <fullName evidence="1">Trafficking protein particle complex subunit 13 N-terminal domain-containing protein</fullName>
    </recommendedName>
</protein>
<accession>A0A1E4TFD1</accession>
<gene>
    <name evidence="2" type="ORF">CANCADRAFT_106918</name>
</gene>
<dbReference type="EMBL" id="KV453842">
    <property type="protein sequence ID" value="ODV90485.1"/>
    <property type="molecule type" value="Genomic_DNA"/>
</dbReference>
<dbReference type="OrthoDB" id="10250284at2759"/>
<keyword evidence="3" id="KW-1185">Reference proteome</keyword>
<dbReference type="PANTHER" id="PTHR13134">
    <property type="entry name" value="TRAFFICKING PROTEIN PARTICLE COMPLEX SUBUNIT 13"/>
    <property type="match status" value="1"/>
</dbReference>
<evidence type="ECO:0000313" key="2">
    <source>
        <dbReference type="EMBL" id="ODV90485.1"/>
    </source>
</evidence>
<feature type="domain" description="Trafficking protein particle complex subunit 13 N-terminal" evidence="1">
    <location>
        <begin position="24"/>
        <end position="125"/>
    </location>
</feature>
<dbReference type="Proteomes" id="UP000095023">
    <property type="component" value="Unassembled WGS sequence"/>
</dbReference>
<name>A0A1E4TFD1_9ASCO</name>
<dbReference type="GO" id="GO:1990072">
    <property type="term" value="C:TRAPPIII protein complex"/>
    <property type="evidence" value="ECO:0007669"/>
    <property type="project" value="TreeGrafter"/>
</dbReference>
<evidence type="ECO:0000313" key="3">
    <source>
        <dbReference type="Proteomes" id="UP000095023"/>
    </source>
</evidence>
<proteinExistence type="predicted"/>